<dbReference type="AlphaFoldDB" id="A0A369Q1Z4"/>
<dbReference type="EMBL" id="QPKV01000003">
    <property type="protein sequence ID" value="RDC57455.1"/>
    <property type="molecule type" value="Genomic_DNA"/>
</dbReference>
<keyword evidence="2" id="KW-1185">Reference proteome</keyword>
<dbReference type="OrthoDB" id="977150at2"/>
<name>A0A369Q1Z4_9SPHI</name>
<dbReference type="Proteomes" id="UP000253961">
    <property type="component" value="Unassembled WGS sequence"/>
</dbReference>
<accession>A0A369Q1Z4</accession>
<reference evidence="1 2" key="1">
    <citation type="submission" date="2018-07" db="EMBL/GenBank/DDBJ databases">
        <title>Pedobacter sp. nov., isolated from soil.</title>
        <authorList>
            <person name="Zhou L.Y."/>
            <person name="Du Z.J."/>
        </authorList>
    </citation>
    <scope>NUCLEOTIDE SEQUENCE [LARGE SCALE GENOMIC DNA]</scope>
    <source>
        <strain evidence="1 2">JDX94</strain>
    </source>
</reference>
<sequence length="320" mass="36984">MMKSLLMLLVFGFLAIEVSAQDSLIIKREFANIQYVNLYKENSDLAYTAPLGELGAPSKYVINGRLTTTYMLLGSYKSSIAFAVIPDFTVRVRNEFSAGVRTPSYRLGGALYARLSISPDNYKYGELAFTHHSNGQDQAAINSDGTINTRTGNFNANYLTLSYRFGHLTLASANESYYSFNHRLGFQWYKFFRYEPALDLGFGFTRVLYNFSWRKYEQTERNAKNKPKVKTEKETWRLNTEVSYAVNQIPSKNFGHIQKRLNAEVNFNYSFPFMNNVFLMAAVGYYGEDNYNIYFQDHYGYLRFGLSSGFLRNRSRHYDN</sequence>
<evidence type="ECO:0000313" key="1">
    <source>
        <dbReference type="EMBL" id="RDC57455.1"/>
    </source>
</evidence>
<evidence type="ECO:0008006" key="3">
    <source>
        <dbReference type="Google" id="ProtNLM"/>
    </source>
</evidence>
<organism evidence="1 2">
    <name type="scientific">Pedobacter chinensis</name>
    <dbReference type="NCBI Taxonomy" id="2282421"/>
    <lineage>
        <taxon>Bacteria</taxon>
        <taxon>Pseudomonadati</taxon>
        <taxon>Bacteroidota</taxon>
        <taxon>Sphingobacteriia</taxon>
        <taxon>Sphingobacteriales</taxon>
        <taxon>Sphingobacteriaceae</taxon>
        <taxon>Pedobacter</taxon>
    </lineage>
</organism>
<evidence type="ECO:0000313" key="2">
    <source>
        <dbReference type="Proteomes" id="UP000253961"/>
    </source>
</evidence>
<protein>
    <recommendedName>
        <fullName evidence="3">DUF4421 domain-containing protein</fullName>
    </recommendedName>
</protein>
<dbReference type="RefSeq" id="WP_115402624.1">
    <property type="nucleotide sequence ID" value="NZ_QPKV01000003.1"/>
</dbReference>
<comment type="caution">
    <text evidence="1">The sequence shown here is derived from an EMBL/GenBank/DDBJ whole genome shotgun (WGS) entry which is preliminary data.</text>
</comment>
<proteinExistence type="predicted"/>
<gene>
    <name evidence="1" type="ORF">DU508_09900</name>
</gene>